<proteinExistence type="predicted"/>
<name>A0ABR1KHR7_9PEZI</name>
<organism evidence="1 2">
    <name type="scientific">Phyllosticta citriasiana</name>
    <dbReference type="NCBI Taxonomy" id="595635"/>
    <lineage>
        <taxon>Eukaryota</taxon>
        <taxon>Fungi</taxon>
        <taxon>Dikarya</taxon>
        <taxon>Ascomycota</taxon>
        <taxon>Pezizomycotina</taxon>
        <taxon>Dothideomycetes</taxon>
        <taxon>Dothideomycetes incertae sedis</taxon>
        <taxon>Botryosphaeriales</taxon>
        <taxon>Phyllostictaceae</taxon>
        <taxon>Phyllosticta</taxon>
    </lineage>
</organism>
<gene>
    <name evidence="1" type="ORF">IWZ03DRAFT_416751</name>
</gene>
<dbReference type="SUPFAM" id="SSF53254">
    <property type="entry name" value="Phosphoglycerate mutase-like"/>
    <property type="match status" value="1"/>
</dbReference>
<dbReference type="CDD" id="cd07067">
    <property type="entry name" value="HP_PGM_like"/>
    <property type="match status" value="1"/>
</dbReference>
<dbReference type="SMART" id="SM00855">
    <property type="entry name" value="PGAM"/>
    <property type="match status" value="1"/>
</dbReference>
<dbReference type="Proteomes" id="UP001363622">
    <property type="component" value="Unassembled WGS sequence"/>
</dbReference>
<sequence>MSDKDAGTPRVYLARHGETEWTINGRYTGVTELPLTPNGERQVLGSGRALVGANRLINPSRLAAVYISPRLRARQTYDLLFSTPAKTALASAAKVHTTSRLAEWDYGAYEGLLTKEIRARRAAAGLDADRPWDIWRDGCEGGEDPAQVTARLDDLIREIRAMQGPYMHGEKAVDVVLVAHGHLLRAFAKRWLGYSMDTPLSMMMEPGGVGVLSYQHHSVEEPAFLLGLALPLPLAKEGEEEVVEEEEVKN</sequence>
<dbReference type="EMBL" id="JBBPHU010000009">
    <property type="protein sequence ID" value="KAK7513920.1"/>
    <property type="molecule type" value="Genomic_DNA"/>
</dbReference>
<reference evidence="1 2" key="1">
    <citation type="submission" date="2024-04" db="EMBL/GenBank/DDBJ databases">
        <title>Phyllosticta paracitricarpa is synonymous to the EU quarantine fungus P. citricarpa based on phylogenomic analyses.</title>
        <authorList>
            <consortium name="Lawrence Berkeley National Laboratory"/>
            <person name="Van Ingen-Buijs V.A."/>
            <person name="Van Westerhoven A.C."/>
            <person name="Haridas S."/>
            <person name="Skiadas P."/>
            <person name="Martin F."/>
            <person name="Groenewald J.Z."/>
            <person name="Crous P.W."/>
            <person name="Seidl M.F."/>
        </authorList>
    </citation>
    <scope>NUCLEOTIDE SEQUENCE [LARGE SCALE GENOMIC DNA]</scope>
    <source>
        <strain evidence="1 2">CBS 123371</strain>
    </source>
</reference>
<dbReference type="InterPro" id="IPR013078">
    <property type="entry name" value="His_Pase_superF_clade-1"/>
</dbReference>
<dbReference type="Pfam" id="PF00300">
    <property type="entry name" value="His_Phos_1"/>
    <property type="match status" value="1"/>
</dbReference>
<keyword evidence="2" id="KW-1185">Reference proteome</keyword>
<evidence type="ECO:0000313" key="2">
    <source>
        <dbReference type="Proteomes" id="UP001363622"/>
    </source>
</evidence>
<accession>A0ABR1KHR7</accession>
<dbReference type="Gene3D" id="3.40.50.1240">
    <property type="entry name" value="Phosphoglycerate mutase-like"/>
    <property type="match status" value="1"/>
</dbReference>
<dbReference type="InterPro" id="IPR050275">
    <property type="entry name" value="PGM_Phosphatase"/>
</dbReference>
<dbReference type="PANTHER" id="PTHR48100:SF15">
    <property type="entry name" value="SEDOHEPTULOSE 1,7-BISPHOSPHATASE"/>
    <property type="match status" value="1"/>
</dbReference>
<protein>
    <submittedName>
        <fullName evidence="1">Phosphoglycerate mutase</fullName>
    </submittedName>
</protein>
<dbReference type="InterPro" id="IPR029033">
    <property type="entry name" value="His_PPase_superfam"/>
</dbReference>
<comment type="caution">
    <text evidence="1">The sequence shown here is derived from an EMBL/GenBank/DDBJ whole genome shotgun (WGS) entry which is preliminary data.</text>
</comment>
<evidence type="ECO:0000313" key="1">
    <source>
        <dbReference type="EMBL" id="KAK7513920.1"/>
    </source>
</evidence>
<dbReference type="PANTHER" id="PTHR48100">
    <property type="entry name" value="BROAD-SPECIFICITY PHOSPHATASE YOR283W-RELATED"/>
    <property type="match status" value="1"/>
</dbReference>